<gene>
    <name evidence="1" type="ORF">CCMSSC00406_0005085</name>
</gene>
<organism evidence="1 2">
    <name type="scientific">Pleurotus cornucopiae</name>
    <name type="common">Cornucopia mushroom</name>
    <dbReference type="NCBI Taxonomy" id="5321"/>
    <lineage>
        <taxon>Eukaryota</taxon>
        <taxon>Fungi</taxon>
        <taxon>Dikarya</taxon>
        <taxon>Basidiomycota</taxon>
        <taxon>Agaricomycotina</taxon>
        <taxon>Agaricomycetes</taxon>
        <taxon>Agaricomycetidae</taxon>
        <taxon>Agaricales</taxon>
        <taxon>Pleurotineae</taxon>
        <taxon>Pleurotaceae</taxon>
        <taxon>Pleurotus</taxon>
    </lineage>
</organism>
<dbReference type="Proteomes" id="UP000824881">
    <property type="component" value="Unassembled WGS sequence"/>
</dbReference>
<comment type="caution">
    <text evidence="1">The sequence shown here is derived from an EMBL/GenBank/DDBJ whole genome shotgun (WGS) entry which is preliminary data.</text>
</comment>
<evidence type="ECO:0000313" key="1">
    <source>
        <dbReference type="EMBL" id="KAG9226174.1"/>
    </source>
</evidence>
<accession>A0ACB7J7Y9</accession>
<proteinExistence type="predicted"/>
<reference evidence="1 2" key="1">
    <citation type="journal article" date="2021" name="Appl. Environ. Microbiol.">
        <title>Genetic linkage and physical mapping for an oyster mushroom Pleurotus cornucopiae and QTL analysis for the trait cap color.</title>
        <authorList>
            <person name="Zhang Y."/>
            <person name="Gao W."/>
            <person name="Sonnenberg A."/>
            <person name="Chen Q."/>
            <person name="Zhang J."/>
            <person name="Huang C."/>
        </authorList>
    </citation>
    <scope>NUCLEOTIDE SEQUENCE [LARGE SCALE GENOMIC DNA]</scope>
    <source>
        <strain evidence="1">CCMSSC00406</strain>
    </source>
</reference>
<keyword evidence="2" id="KW-1185">Reference proteome</keyword>
<evidence type="ECO:0000313" key="2">
    <source>
        <dbReference type="Proteomes" id="UP000824881"/>
    </source>
</evidence>
<protein>
    <submittedName>
        <fullName evidence="1">Uncharacterized protein</fullName>
    </submittedName>
</protein>
<name>A0ACB7J7Y9_PLECO</name>
<sequence>MDPTAVSTIAQGTLVLHLPAAISAFVTGLNGIWRRHPNYGILAGAAAMNSGLTAFTFFGIREFAISPLLVSSLSTKEYQRWRRALEPLSSDIAEQSPVSWGDLRRQKLLDSAVSGALTAGSLRALKTGPKGILSGAVAGATVCAILQYSYNEIGVQRLKYITRPQSSQSKPTTPVDDKTSVFERVLSSLGIDRVPDDKYLIMLKDRREKHLRRIQELEAQIAQEESLDTDEEHLE</sequence>
<dbReference type="EMBL" id="WQMT02000002">
    <property type="protein sequence ID" value="KAG9226174.1"/>
    <property type="molecule type" value="Genomic_DNA"/>
</dbReference>